<evidence type="ECO:0000256" key="14">
    <source>
        <dbReference type="ARBA" id="ARBA00023157"/>
    </source>
</evidence>
<feature type="disulfide bond" evidence="17">
    <location>
        <begin position="232"/>
        <end position="241"/>
    </location>
</feature>
<dbReference type="Pfam" id="PF25024">
    <property type="entry name" value="EGF_TEN"/>
    <property type="match status" value="1"/>
</dbReference>
<dbReference type="FunFam" id="2.10.25.10:FF:000045">
    <property type="entry name" value="Slit guidance ligand 2"/>
    <property type="match status" value="1"/>
</dbReference>
<evidence type="ECO:0000256" key="11">
    <source>
        <dbReference type="ARBA" id="ARBA00022976"/>
    </source>
</evidence>
<feature type="disulfide bond" evidence="16">
    <location>
        <begin position="466"/>
        <end position="476"/>
    </location>
</feature>
<evidence type="ECO:0000256" key="4">
    <source>
        <dbReference type="ARBA" id="ARBA00022525"/>
    </source>
</evidence>
<dbReference type="PROSITE" id="PS50026">
    <property type="entry name" value="EGF_3"/>
    <property type="match status" value="14"/>
</dbReference>
<feature type="domain" description="EGF-like" evidence="22">
    <location>
        <begin position="832"/>
        <end position="868"/>
    </location>
</feature>
<feature type="domain" description="EGF-like" evidence="22">
    <location>
        <begin position="499"/>
        <end position="535"/>
    </location>
</feature>
<keyword evidence="25" id="KW-1185">Reference proteome</keyword>
<feature type="domain" description="EGF-like" evidence="22">
    <location>
        <begin position="679"/>
        <end position="715"/>
    </location>
</feature>
<evidence type="ECO:0000256" key="10">
    <source>
        <dbReference type="ARBA" id="ARBA00022837"/>
    </source>
</evidence>
<feature type="disulfide bond" evidence="16">
    <location>
        <begin position="667"/>
        <end position="676"/>
    </location>
</feature>
<dbReference type="Pfam" id="PF12661">
    <property type="entry name" value="hEGF"/>
    <property type="match status" value="2"/>
</dbReference>
<dbReference type="Pfam" id="PF01414">
    <property type="entry name" value="DSL"/>
    <property type="match status" value="1"/>
</dbReference>
<dbReference type="FunFam" id="2.10.25.10:FF:000061">
    <property type="entry name" value="Delta-like protein"/>
    <property type="match status" value="2"/>
</dbReference>
<keyword evidence="3 18" id="KW-0217">Developmental protein</keyword>
<dbReference type="RefSeq" id="XP_038077496.1">
    <property type="nucleotide sequence ID" value="XM_038221568.1"/>
</dbReference>
<feature type="compositionally biased region" description="Polar residues" evidence="19">
    <location>
        <begin position="1151"/>
        <end position="1160"/>
    </location>
</feature>
<dbReference type="OMA" id="CHPVHGH"/>
<feature type="disulfide bond" evidence="16">
    <location>
        <begin position="412"/>
        <end position="421"/>
    </location>
</feature>
<feature type="domain" description="EGF-like" evidence="22">
    <location>
        <begin position="641"/>
        <end position="677"/>
    </location>
</feature>
<dbReference type="GO" id="GO:0048568">
    <property type="term" value="P:embryonic organ development"/>
    <property type="evidence" value="ECO:0007669"/>
    <property type="project" value="UniProtKB-ARBA"/>
</dbReference>
<comment type="subcellular location">
    <subcellularLocation>
        <location evidence="1 18">Membrane</location>
        <topology evidence="1 18">Single-pass type I membrane protein</topology>
    </subcellularLocation>
    <subcellularLocation>
        <location evidence="2">Secreted</location>
    </subcellularLocation>
</comment>
<dbReference type="FunFam" id="2.10.25.10:FF:000006">
    <property type="entry name" value="Versican core protein-like isoform 1"/>
    <property type="match status" value="1"/>
</dbReference>
<dbReference type="FunFam" id="2.10.25.10:FF:000173">
    <property type="entry name" value="Neurogenic locus notch protein 2"/>
    <property type="match status" value="1"/>
</dbReference>
<dbReference type="InterPro" id="IPR001007">
    <property type="entry name" value="VWF_dom"/>
</dbReference>
<dbReference type="GO" id="GO:0048598">
    <property type="term" value="P:embryonic morphogenesis"/>
    <property type="evidence" value="ECO:0007669"/>
    <property type="project" value="UniProtKB-ARBA"/>
</dbReference>
<keyword evidence="6" id="KW-0597">Phosphoprotein</keyword>
<dbReference type="SMART" id="SM00214">
    <property type="entry name" value="VWC"/>
    <property type="match status" value="1"/>
</dbReference>
<dbReference type="InterPro" id="IPR001774">
    <property type="entry name" value="DSL"/>
</dbReference>
<feature type="disulfide bond" evidence="16">
    <location>
        <begin position="782"/>
        <end position="791"/>
    </location>
</feature>
<evidence type="ECO:0000256" key="6">
    <source>
        <dbReference type="ARBA" id="ARBA00022553"/>
    </source>
</evidence>
<keyword evidence="15" id="KW-0325">Glycoprotein</keyword>
<feature type="domain" description="EGF-like" evidence="22">
    <location>
        <begin position="424"/>
        <end position="460"/>
    </location>
</feature>
<feature type="domain" description="EGF-like" evidence="22">
    <location>
        <begin position="462"/>
        <end position="497"/>
    </location>
</feature>
<feature type="disulfide bond" evidence="16">
    <location>
        <begin position="743"/>
        <end position="752"/>
    </location>
</feature>
<feature type="disulfide bond" evidence="16">
    <location>
        <begin position="487"/>
        <end position="496"/>
    </location>
</feature>
<dbReference type="InterPro" id="IPR018097">
    <property type="entry name" value="EGF_Ca-bd_CS"/>
</dbReference>
<dbReference type="FunFam" id="2.10.25.10:FF:000122">
    <property type="entry name" value="Protein crumbs homolog 2"/>
    <property type="match status" value="1"/>
</dbReference>
<dbReference type="GO" id="GO:0007219">
    <property type="term" value="P:Notch signaling pathway"/>
    <property type="evidence" value="ECO:0007669"/>
    <property type="project" value="UniProtKB-KW"/>
</dbReference>
<evidence type="ECO:0000256" key="3">
    <source>
        <dbReference type="ARBA" id="ARBA00022473"/>
    </source>
</evidence>
<dbReference type="Pfam" id="PF07657">
    <property type="entry name" value="MNNL"/>
    <property type="match status" value="1"/>
</dbReference>
<feature type="domain" description="DSL" evidence="23">
    <location>
        <begin position="197"/>
        <end position="241"/>
    </location>
</feature>
<dbReference type="FunFam" id="2.10.25.10:FF:000018">
    <property type="entry name" value="Delta-like 1"/>
    <property type="match status" value="1"/>
</dbReference>
<keyword evidence="5 16" id="KW-0245">EGF-like domain</keyword>
<dbReference type="SMART" id="SM00179">
    <property type="entry name" value="EGF_CA"/>
    <property type="match status" value="14"/>
</dbReference>
<name>A0A914BP67_PATMI</name>
<dbReference type="CDD" id="cd00054">
    <property type="entry name" value="EGF_CA"/>
    <property type="match status" value="13"/>
</dbReference>
<evidence type="ECO:0000256" key="21">
    <source>
        <dbReference type="SAM" id="SignalP"/>
    </source>
</evidence>
<dbReference type="Gene3D" id="2.10.25.140">
    <property type="match status" value="1"/>
</dbReference>
<evidence type="ECO:0000256" key="8">
    <source>
        <dbReference type="ARBA" id="ARBA00022729"/>
    </source>
</evidence>
<dbReference type="FunFam" id="2.10.25.10:FF:000146">
    <property type="entry name" value="Putative neurogenic locus notch"/>
    <property type="match status" value="1"/>
</dbReference>
<dbReference type="GO" id="GO:0009953">
    <property type="term" value="P:dorsal/ventral pattern formation"/>
    <property type="evidence" value="ECO:0007669"/>
    <property type="project" value="UniProtKB-ARBA"/>
</dbReference>
<dbReference type="PROSITE" id="PS00022">
    <property type="entry name" value="EGF_1"/>
    <property type="match status" value="15"/>
</dbReference>
<dbReference type="Pfam" id="PF23575">
    <property type="entry name" value="JAG1"/>
    <property type="match status" value="1"/>
</dbReference>
<dbReference type="GO" id="GO:0005576">
    <property type="term" value="C:extracellular region"/>
    <property type="evidence" value="ECO:0007669"/>
    <property type="project" value="UniProtKB-SubCell"/>
</dbReference>
<comment type="function">
    <text evidence="18">Putative Notch ligand involved in the mediation of Notch signaling.</text>
</comment>
<dbReference type="FunFam" id="2.10.25.10:FF:000321">
    <property type="entry name" value="Protein delta homolog 1"/>
    <property type="match status" value="1"/>
</dbReference>
<dbReference type="EnsemblMetazoa" id="XM_038221568.1">
    <property type="protein sequence ID" value="XP_038077496.1"/>
    <property type="gene ID" value="LOC119745302"/>
</dbReference>
<feature type="transmembrane region" description="Helical" evidence="20">
    <location>
        <begin position="1110"/>
        <end position="1133"/>
    </location>
</feature>
<dbReference type="InterPro" id="IPR013032">
    <property type="entry name" value="EGF-like_CS"/>
</dbReference>
<organism evidence="24 25">
    <name type="scientific">Patiria miniata</name>
    <name type="common">Bat star</name>
    <name type="synonym">Asterina miniata</name>
    <dbReference type="NCBI Taxonomy" id="46514"/>
    <lineage>
        <taxon>Eukaryota</taxon>
        <taxon>Metazoa</taxon>
        <taxon>Echinodermata</taxon>
        <taxon>Eleutherozoa</taxon>
        <taxon>Asterozoa</taxon>
        <taxon>Asteroidea</taxon>
        <taxon>Valvatacea</taxon>
        <taxon>Valvatida</taxon>
        <taxon>Asterinidae</taxon>
        <taxon>Patiria</taxon>
    </lineage>
</organism>
<keyword evidence="7 18" id="KW-0812">Transmembrane</keyword>
<dbReference type="Gene3D" id="2.10.25.10">
    <property type="entry name" value="Laminin"/>
    <property type="match status" value="15"/>
</dbReference>
<keyword evidence="14 16" id="KW-1015">Disulfide bond</keyword>
<sequence>MVGFRRRGLFLLVVVGLLLAFNQVQLCQASGYMEVGILSIENDSGELANGDCCDGPRLSEEEDSSGVCLDPCDTFFEGCLRQYQSRATPEGPCTFGSGETPVLGNNSFRIPSDEDVAEGSGSQSRQDAATMIFPFEFGWVQTFTLIISALDKDDQECIGSSCLIERAFHSGIIAPGPSWTTLRHNGANARFLYRIRVLCDLNYYDTTCVKFCRSRDDTFGHYSCDANGDKVCHEGWTGENCQTAICKQGCDSIHGYCSQPGECLCRYGWQGELCDHCSPFPGCVHGSCNSPWQCNCQQEWGGILCDQDFNYCGRRKPCLNDGVCTNSGPNEFTCQCQPGFHGPTCEEAEHPCENQPCANGGTCLVIGQGFHCMCTRGWKGDTCEENLDDCISQPCQNAGECIDGVNSFSCLCTPQWEGPVCQFDANECMGRPCMHAFACRNRIGDYLCDCQPGWTGRNCDVNVNDCVGHCINGATCLDLVNSFSCVCLPGFTGIECEINIDECGSSPCEHGGECIDQVAGYQCKCAPGYSGTNCQIDVDLCDPNPCRHDSQCFNLLGDYYCACPDGYQGKNCSQPKQICHGPQCQVVDSCTVVLPANEREGGISVVPSSVCGPHGTCLSQGADRFACICDPGYMGIYCHENINDCESDPCQNEGVCVDGLDSFRCICAEGWEGTICQHNVDDCGPSPCRNNATCVDMHADFACQCPHGWKGKTCNSRDNQCDVNTCLNGGTCYDLGHSFTCVCANGWEGNSCQLSTSNRCGANQCHNGATCIPSGDSFICVCREGFEGRLCEKNTDDCNRNPCFNGGRCIDGINWFLCQCADGFTGPDCRINLNECASNPCAYGSTCVDGIGSYTCVCPPGRSGATCSAVIGMVPTCVVDRRVYSQGESWKEDCNTCHCEQGLVQCSKVWCGPQTCTEMATYEQYTNETTVTTQLACGPDESCQLLDSSDCLTPPCQPWGRCVTGEGGEGATDPSLPGQDVGSVCQGDGSCASFTLTFQTAKLPAGVSVEHVCRHLRQIAGLQAHFRQHAVRLMCSAVAAADKPGHYDVYVSLWVETSGVGSGLAEEIADALIDHLRQPSTSSSITVAITTVNRHTKGTPQEPTKQGPGVMWLLGCLTGIVLVVLLGGILLWARFHYMTKSDVEQAPPQAPSRNQPTEGNPAQDLPTNLRAITNSERRDNRARAKEALGSKDPQVTVALVKEDDRDSTDADHRVKQWRHKDKARIVMDIYKAETQEAQRNRLEMHERTKKNASHVELTVC</sequence>
<evidence type="ECO:0000259" key="23">
    <source>
        <dbReference type="PROSITE" id="PS51051"/>
    </source>
</evidence>
<dbReference type="GO" id="GO:0016020">
    <property type="term" value="C:membrane"/>
    <property type="evidence" value="ECO:0007669"/>
    <property type="project" value="UniProtKB-SubCell"/>
</dbReference>
<feature type="disulfide bond" evidence="16">
    <location>
        <begin position="374"/>
        <end position="383"/>
    </location>
</feature>
<feature type="region of interest" description="Disordered" evidence="19">
    <location>
        <begin position="1144"/>
        <end position="1190"/>
    </location>
</feature>
<dbReference type="Pfam" id="PF21700">
    <property type="entry name" value="EGF_DL_JAG"/>
    <property type="match status" value="1"/>
</dbReference>
<keyword evidence="8 18" id="KW-0732">Signal</keyword>
<evidence type="ECO:0000313" key="24">
    <source>
        <dbReference type="EnsemblMetazoa" id="XP_038077496.1"/>
    </source>
</evidence>
<dbReference type="SUPFAM" id="SSF57184">
    <property type="entry name" value="Growth factor receptor domain"/>
    <property type="match status" value="2"/>
</dbReference>
<dbReference type="Proteomes" id="UP000887568">
    <property type="component" value="Unplaced"/>
</dbReference>
<proteinExistence type="predicted"/>
<feature type="domain" description="EGF-like" evidence="22">
    <location>
        <begin position="308"/>
        <end position="346"/>
    </location>
</feature>
<keyword evidence="10" id="KW-0106">Calcium</keyword>
<feature type="disulfide bond" evidence="17">
    <location>
        <begin position="212"/>
        <end position="224"/>
    </location>
</feature>
<feature type="domain" description="EGF-like" evidence="22">
    <location>
        <begin position="756"/>
        <end position="792"/>
    </location>
</feature>
<dbReference type="PROSITE" id="PS01187">
    <property type="entry name" value="EGF_CA"/>
    <property type="match status" value="3"/>
</dbReference>
<feature type="domain" description="EGF-like" evidence="22">
    <location>
        <begin position="794"/>
        <end position="830"/>
    </location>
</feature>
<dbReference type="PRINTS" id="PR00010">
    <property type="entry name" value="EGFBLOOD"/>
</dbReference>
<feature type="disulfide bond" evidence="16">
    <location>
        <begin position="705"/>
        <end position="714"/>
    </location>
</feature>
<evidence type="ECO:0000256" key="18">
    <source>
        <dbReference type="RuleBase" id="RU280815"/>
    </source>
</evidence>
<dbReference type="InterPro" id="IPR009030">
    <property type="entry name" value="Growth_fac_rcpt_cys_sf"/>
</dbReference>
<feature type="disulfide bond" evidence="16">
    <location>
        <begin position="563"/>
        <end position="572"/>
    </location>
</feature>
<dbReference type="GO" id="GO:0048732">
    <property type="term" value="P:gland development"/>
    <property type="evidence" value="ECO:0007669"/>
    <property type="project" value="UniProtKB-ARBA"/>
</dbReference>
<feature type="domain" description="EGF-like" evidence="22">
    <location>
        <begin position="348"/>
        <end position="384"/>
    </location>
</feature>
<evidence type="ECO:0000313" key="25">
    <source>
        <dbReference type="Proteomes" id="UP000887568"/>
    </source>
</evidence>
<dbReference type="GO" id="GO:0055123">
    <property type="term" value="P:digestive system development"/>
    <property type="evidence" value="ECO:0007669"/>
    <property type="project" value="UniProtKB-ARBA"/>
</dbReference>
<dbReference type="GeneID" id="119745302"/>
<dbReference type="PROSITE" id="PS00010">
    <property type="entry name" value="ASX_HYDROXYL"/>
    <property type="match status" value="10"/>
</dbReference>
<keyword evidence="11" id="KW-0914">Notch signaling pathway</keyword>
<dbReference type="GO" id="GO:0030182">
    <property type="term" value="P:neuron differentiation"/>
    <property type="evidence" value="ECO:0007669"/>
    <property type="project" value="UniProtKB-ARBA"/>
</dbReference>
<feature type="compositionally biased region" description="Basic and acidic residues" evidence="19">
    <location>
        <begin position="1175"/>
        <end position="1189"/>
    </location>
</feature>
<dbReference type="InterPro" id="IPR000152">
    <property type="entry name" value="EGF-type_Asp/Asn_hydroxyl_site"/>
</dbReference>
<feature type="disulfide bond" evidence="16">
    <location>
        <begin position="450"/>
        <end position="459"/>
    </location>
</feature>
<dbReference type="FunFam" id="2.10.25.140:FF:000001">
    <property type="entry name" value="Delta-like protein"/>
    <property type="match status" value="1"/>
</dbReference>
<keyword evidence="4" id="KW-0964">Secreted</keyword>
<protein>
    <recommendedName>
        <fullName evidence="18">Delta-like protein</fullName>
    </recommendedName>
</protein>
<evidence type="ECO:0000256" key="2">
    <source>
        <dbReference type="ARBA" id="ARBA00004613"/>
    </source>
</evidence>
<dbReference type="FunFam" id="2.10.25.10:FF:000117">
    <property type="entry name" value="Delta-like protein"/>
    <property type="match status" value="1"/>
</dbReference>
<evidence type="ECO:0000256" key="5">
    <source>
        <dbReference type="ARBA" id="ARBA00022536"/>
    </source>
</evidence>
<dbReference type="FunFam" id="2.10.25.10:FF:000472">
    <property type="entry name" value="Uncharacterized protein, isoform A"/>
    <property type="match status" value="1"/>
</dbReference>
<feature type="disulfide bond" evidence="16">
    <location>
        <begin position="820"/>
        <end position="829"/>
    </location>
</feature>
<feature type="domain" description="EGF-like" evidence="22">
    <location>
        <begin position="717"/>
        <end position="753"/>
    </location>
</feature>
<dbReference type="PANTHER" id="PTHR12916">
    <property type="entry name" value="CYTOCHROME C OXIDASE POLYPEPTIDE VIC-2"/>
    <property type="match status" value="1"/>
</dbReference>
<dbReference type="InterPro" id="IPR000742">
    <property type="entry name" value="EGF"/>
</dbReference>
<dbReference type="SUPFAM" id="SSF57196">
    <property type="entry name" value="EGF/Laminin"/>
    <property type="match status" value="7"/>
</dbReference>
<feature type="disulfide bond" evidence="16">
    <location>
        <begin position="629"/>
        <end position="638"/>
    </location>
</feature>
<evidence type="ECO:0000256" key="19">
    <source>
        <dbReference type="SAM" id="MobiDB-lite"/>
    </source>
</evidence>
<dbReference type="FunFam" id="2.10.25.10:FF:000310">
    <property type="entry name" value="Delta-like protein"/>
    <property type="match status" value="1"/>
</dbReference>
<dbReference type="GO" id="GO:0030855">
    <property type="term" value="P:epithelial cell differentiation"/>
    <property type="evidence" value="ECO:0007669"/>
    <property type="project" value="UniProtKB-ARBA"/>
</dbReference>
<dbReference type="SMART" id="SM00215">
    <property type="entry name" value="VWC_out"/>
    <property type="match status" value="1"/>
</dbReference>
<accession>A0A914BP67</accession>
<dbReference type="OrthoDB" id="283575at2759"/>
<feature type="disulfide bond" evidence="17">
    <location>
        <begin position="199"/>
        <end position="208"/>
    </location>
</feature>
<feature type="signal peptide" evidence="21">
    <location>
        <begin position="1"/>
        <end position="29"/>
    </location>
</feature>
<dbReference type="InterPro" id="IPR026219">
    <property type="entry name" value="Jagged/Serrate"/>
</dbReference>
<dbReference type="AlphaFoldDB" id="A0A914BP67"/>
<evidence type="ECO:0000256" key="1">
    <source>
        <dbReference type="ARBA" id="ARBA00004479"/>
    </source>
</evidence>
<feature type="domain" description="EGF-like" evidence="22">
    <location>
        <begin position="537"/>
        <end position="573"/>
    </location>
</feature>
<feature type="chain" id="PRO_5038092743" description="Delta-like protein" evidence="21">
    <location>
        <begin position="30"/>
        <end position="1260"/>
    </location>
</feature>
<dbReference type="GO" id="GO:0005112">
    <property type="term" value="F:Notch binding"/>
    <property type="evidence" value="ECO:0007669"/>
    <property type="project" value="InterPro"/>
</dbReference>
<evidence type="ECO:0000256" key="12">
    <source>
        <dbReference type="ARBA" id="ARBA00022989"/>
    </source>
</evidence>
<evidence type="ECO:0000256" key="7">
    <source>
        <dbReference type="ARBA" id="ARBA00022692"/>
    </source>
</evidence>
<dbReference type="Gene3D" id="2.60.40.3510">
    <property type="match status" value="1"/>
</dbReference>
<dbReference type="GO" id="GO:0048468">
    <property type="term" value="P:cell development"/>
    <property type="evidence" value="ECO:0007669"/>
    <property type="project" value="UniProtKB-ARBA"/>
</dbReference>
<dbReference type="GO" id="GO:0035239">
    <property type="term" value="P:tube morphogenesis"/>
    <property type="evidence" value="ECO:0007669"/>
    <property type="project" value="UniProtKB-ARBA"/>
</dbReference>
<feature type="disulfide bond" evidence="16">
    <location>
        <begin position="858"/>
        <end position="867"/>
    </location>
</feature>
<dbReference type="FunFam" id="2.10.25.10:FF:000095">
    <property type="entry name" value="Notch, isoform B"/>
    <property type="match status" value="1"/>
</dbReference>
<comment type="caution">
    <text evidence="16">Lacks conserved residue(s) required for the propagation of feature annotation.</text>
</comment>
<feature type="domain" description="EGF-like" evidence="22">
    <location>
        <begin position="602"/>
        <end position="639"/>
    </location>
</feature>
<dbReference type="PROSITE" id="PS01186">
    <property type="entry name" value="EGF_2"/>
    <property type="match status" value="12"/>
</dbReference>
<reference evidence="24" key="1">
    <citation type="submission" date="2022-11" db="UniProtKB">
        <authorList>
            <consortium name="EnsemblMetazoa"/>
        </authorList>
    </citation>
    <scope>IDENTIFICATION</scope>
</reference>
<evidence type="ECO:0000256" key="16">
    <source>
        <dbReference type="PROSITE-ProRule" id="PRU00076"/>
    </source>
</evidence>
<keyword evidence="12 18" id="KW-1133">Transmembrane helix</keyword>
<dbReference type="InterPro" id="IPR011651">
    <property type="entry name" value="Notch_ligand_N"/>
</dbReference>
<dbReference type="Pfam" id="PF00008">
    <property type="entry name" value="EGF"/>
    <property type="match status" value="5"/>
</dbReference>
<evidence type="ECO:0000259" key="22">
    <source>
        <dbReference type="PROSITE" id="PS50026"/>
    </source>
</evidence>
<dbReference type="PROSITE" id="PS51051">
    <property type="entry name" value="DSL"/>
    <property type="match status" value="1"/>
</dbReference>
<feature type="disulfide bond" evidence="16">
    <location>
        <begin position="525"/>
        <end position="534"/>
    </location>
</feature>
<dbReference type="PRINTS" id="PR02059">
    <property type="entry name" value="JAGGEDFAMILY"/>
</dbReference>
<dbReference type="PANTHER" id="PTHR12916:SF12">
    <property type="entry name" value="DELTA-LIKE PROTEIN"/>
    <property type="match status" value="1"/>
</dbReference>
<evidence type="ECO:0000256" key="15">
    <source>
        <dbReference type="ARBA" id="ARBA00023180"/>
    </source>
</evidence>
<keyword evidence="9 18" id="KW-0677">Repeat</keyword>
<feature type="domain" description="EGF-like" evidence="22">
    <location>
        <begin position="386"/>
        <end position="422"/>
    </location>
</feature>
<dbReference type="SMART" id="SM00051">
    <property type="entry name" value="DSL"/>
    <property type="match status" value="1"/>
</dbReference>
<feature type="disulfide bond" evidence="16">
    <location>
        <begin position="336"/>
        <end position="345"/>
    </location>
</feature>
<evidence type="ECO:0000256" key="9">
    <source>
        <dbReference type="ARBA" id="ARBA00022737"/>
    </source>
</evidence>
<evidence type="ECO:0000256" key="17">
    <source>
        <dbReference type="PROSITE-ProRule" id="PRU00377"/>
    </source>
</evidence>
<evidence type="ECO:0000256" key="13">
    <source>
        <dbReference type="ARBA" id="ARBA00023136"/>
    </source>
</evidence>
<dbReference type="SMART" id="SM00181">
    <property type="entry name" value="EGF"/>
    <property type="match status" value="17"/>
</dbReference>
<keyword evidence="13 18" id="KW-0472">Membrane</keyword>
<dbReference type="GO" id="GO:0005509">
    <property type="term" value="F:calcium ion binding"/>
    <property type="evidence" value="ECO:0007669"/>
    <property type="project" value="InterPro"/>
</dbReference>
<evidence type="ECO:0000256" key="20">
    <source>
        <dbReference type="SAM" id="Phobius"/>
    </source>
</evidence>
<dbReference type="InterPro" id="IPR056986">
    <property type="entry name" value="JAG1_1/2_dom"/>
</dbReference>
<dbReference type="InterPro" id="IPR001881">
    <property type="entry name" value="EGF-like_Ca-bd_dom"/>
</dbReference>